<dbReference type="Proteomes" id="UP000410492">
    <property type="component" value="Unassembled WGS sequence"/>
</dbReference>
<feature type="domain" description="Peptidase M14" evidence="3">
    <location>
        <begin position="1"/>
        <end position="73"/>
    </location>
</feature>
<reference evidence="4 5" key="1">
    <citation type="submission" date="2019-01" db="EMBL/GenBank/DDBJ databases">
        <authorList>
            <person name="Sayadi A."/>
        </authorList>
    </citation>
    <scope>NUCLEOTIDE SEQUENCE [LARGE SCALE GENOMIC DNA]</scope>
</reference>
<dbReference type="SUPFAM" id="SSF53187">
    <property type="entry name" value="Zn-dependent exopeptidases"/>
    <property type="match status" value="1"/>
</dbReference>
<dbReference type="InterPro" id="IPR000834">
    <property type="entry name" value="Peptidase_M14"/>
</dbReference>
<proteinExistence type="inferred from homology"/>
<feature type="active site" description="Proton donor/acceptor" evidence="2">
    <location>
        <position position="43"/>
    </location>
</feature>
<accession>A0A653CCI3</accession>
<dbReference type="PROSITE" id="PS52035">
    <property type="entry name" value="PEPTIDASE_M14"/>
    <property type="match status" value="1"/>
</dbReference>
<dbReference type="OrthoDB" id="10249045at2759"/>
<name>A0A653CCI3_CALMS</name>
<protein>
    <recommendedName>
        <fullName evidence="3">Peptidase M14 domain-containing protein</fullName>
    </recommendedName>
</protein>
<dbReference type="InterPro" id="IPR050753">
    <property type="entry name" value="Peptidase_M14_domain"/>
</dbReference>
<dbReference type="Gene3D" id="3.40.630.10">
    <property type="entry name" value="Zn peptidases"/>
    <property type="match status" value="1"/>
</dbReference>
<dbReference type="PANTHER" id="PTHR11532:SF57">
    <property type="entry name" value="CARBOXYPEPTIDASE D, B"/>
    <property type="match status" value="1"/>
</dbReference>
<comment type="similarity">
    <text evidence="1 2">Belongs to the peptidase M14 family.</text>
</comment>
<organism evidence="4 5">
    <name type="scientific">Callosobruchus maculatus</name>
    <name type="common">Southern cowpea weevil</name>
    <name type="synonym">Pulse bruchid</name>
    <dbReference type="NCBI Taxonomy" id="64391"/>
    <lineage>
        <taxon>Eukaryota</taxon>
        <taxon>Metazoa</taxon>
        <taxon>Ecdysozoa</taxon>
        <taxon>Arthropoda</taxon>
        <taxon>Hexapoda</taxon>
        <taxon>Insecta</taxon>
        <taxon>Pterygota</taxon>
        <taxon>Neoptera</taxon>
        <taxon>Endopterygota</taxon>
        <taxon>Coleoptera</taxon>
        <taxon>Polyphaga</taxon>
        <taxon>Cucujiformia</taxon>
        <taxon>Chrysomeloidea</taxon>
        <taxon>Chrysomelidae</taxon>
        <taxon>Bruchinae</taxon>
        <taxon>Bruchini</taxon>
        <taxon>Callosobruchus</taxon>
    </lineage>
</organism>
<keyword evidence="5" id="KW-1185">Reference proteome</keyword>
<dbReference type="Pfam" id="PF00246">
    <property type="entry name" value="Peptidase_M14"/>
    <property type="match status" value="1"/>
</dbReference>
<sequence>MKAEYYWVRVDLALAMPPSSELFDCGMQDFNYIHSNCFEVTFELSCCKFPFASELPQEWRNNKEPLLTFIDAAHWGVKGVVRTEEGDAVLDGDVVVVGVAHNVTTSNRGEYWRMLLPGKYEMYAAAYG</sequence>
<evidence type="ECO:0000256" key="2">
    <source>
        <dbReference type="PROSITE-ProRule" id="PRU01379"/>
    </source>
</evidence>
<gene>
    <name evidence="4" type="ORF">CALMAC_LOCUS7870</name>
</gene>
<dbReference type="Gene3D" id="2.60.40.1120">
    <property type="entry name" value="Carboxypeptidase-like, regulatory domain"/>
    <property type="match status" value="1"/>
</dbReference>
<dbReference type="GO" id="GO:0008270">
    <property type="term" value="F:zinc ion binding"/>
    <property type="evidence" value="ECO:0007669"/>
    <property type="project" value="InterPro"/>
</dbReference>
<dbReference type="GO" id="GO:0005615">
    <property type="term" value="C:extracellular space"/>
    <property type="evidence" value="ECO:0007669"/>
    <property type="project" value="TreeGrafter"/>
</dbReference>
<evidence type="ECO:0000313" key="5">
    <source>
        <dbReference type="Proteomes" id="UP000410492"/>
    </source>
</evidence>
<dbReference type="GO" id="GO:0004181">
    <property type="term" value="F:metallocarboxypeptidase activity"/>
    <property type="evidence" value="ECO:0007669"/>
    <property type="project" value="InterPro"/>
</dbReference>
<evidence type="ECO:0000256" key="1">
    <source>
        <dbReference type="ARBA" id="ARBA00005988"/>
    </source>
</evidence>
<evidence type="ECO:0000313" key="4">
    <source>
        <dbReference type="EMBL" id="VEN45409.1"/>
    </source>
</evidence>
<dbReference type="PANTHER" id="PTHR11532">
    <property type="entry name" value="PROTEASE M14 CARBOXYPEPTIDASE"/>
    <property type="match status" value="1"/>
</dbReference>
<dbReference type="GO" id="GO:0006518">
    <property type="term" value="P:peptide metabolic process"/>
    <property type="evidence" value="ECO:0007669"/>
    <property type="project" value="TreeGrafter"/>
</dbReference>
<dbReference type="AlphaFoldDB" id="A0A653CCI3"/>
<dbReference type="GO" id="GO:0016485">
    <property type="term" value="P:protein processing"/>
    <property type="evidence" value="ECO:0007669"/>
    <property type="project" value="TreeGrafter"/>
</dbReference>
<evidence type="ECO:0000259" key="3">
    <source>
        <dbReference type="PROSITE" id="PS52035"/>
    </source>
</evidence>
<dbReference type="EMBL" id="CAACVG010007433">
    <property type="protein sequence ID" value="VEN45409.1"/>
    <property type="molecule type" value="Genomic_DNA"/>
</dbReference>